<keyword evidence="4" id="KW-1185">Reference proteome</keyword>
<dbReference type="AlphaFoldDB" id="A0AAD9IZG0"/>
<evidence type="ECO:0000256" key="2">
    <source>
        <dbReference type="SAM" id="Phobius"/>
    </source>
</evidence>
<accession>A0AAD9IZG0</accession>
<comment type="caution">
    <text evidence="3">The sequence shown here is derived from an EMBL/GenBank/DDBJ whole genome shotgun (WGS) entry which is preliminary data.</text>
</comment>
<reference evidence="3" key="1">
    <citation type="journal article" date="2023" name="Mol. Biol. Evol.">
        <title>Third-Generation Sequencing Reveals the Adaptive Role of the Epigenome in Three Deep-Sea Polychaetes.</title>
        <authorList>
            <person name="Perez M."/>
            <person name="Aroh O."/>
            <person name="Sun Y."/>
            <person name="Lan Y."/>
            <person name="Juniper S.K."/>
            <person name="Young C.R."/>
            <person name="Angers B."/>
            <person name="Qian P.Y."/>
        </authorList>
    </citation>
    <scope>NUCLEOTIDE SEQUENCE</scope>
    <source>
        <strain evidence="3">P08H-3</strain>
    </source>
</reference>
<dbReference type="PANTHER" id="PTHR22901:SF0">
    <property type="entry name" value="SIALATE O-ACETYLESTERASE"/>
    <property type="match status" value="1"/>
</dbReference>
<name>A0AAD9IZG0_9ANNE</name>
<keyword evidence="2" id="KW-0472">Membrane</keyword>
<evidence type="ECO:0000256" key="1">
    <source>
        <dbReference type="SAM" id="MobiDB-lite"/>
    </source>
</evidence>
<sequence length="666" mass="74628">MAVGENELEVTGTGHSKPTTPTSEGGEGNVAESEADTIDPDKSSMDALGTDPQATDDSLGTDDDIEKAEKEPLAGPSGNNKKASAGYVSDDDVILDKSQDGDDKSDPLCTEDFESQVSEVPGQKKAWDVRCVVIGVLILLIMVAGAAAAVIAHRFKGPPLYDFQFGSMFADGMVLQRAPHRAVVWGYGPLLLKENTSVRLNITGNGMMREYWTHVKNTVGGHIWKFVLDEIEESGPFRIVATLEVESPHVISLNDVLFGDIWVCAGQFDMQFTLNQLYNTSEAESLPLLRVFGLTAYKSNVPRFDLRHIQIPWTSLSELDTAYQAYFPELCYLYGKRLQQKMGYPIGLVAMTFSDSIIEEWAPHHTLRDCGLSPRDSSSTVWHGMVYPMLNMAFYGAIWYQGELDAIHLTSMFNCTFIGFIDQWRNYSFRHTHGATDITFPIGIIQLPPNRTSEHYTYRSFTDIRWAQTANYGRMPNEVMKKMYLAATIDLPQNSTEIIDGQDPKPIIVDRLFRGIAYRQKNVTYQGPYPVGYRVKTSDSTLMLYLGHGNGHIDKKIDSGFEVCCSDNPANLCLASFTKTTYAPGREWLPAPIVKHTGTSVTISWRTCQGRHLVGVRYAWRDTPCEWQNCAIYDKFSKLPMLPYIKQRLHADGNKHPLVLEQINLF</sequence>
<gene>
    <name evidence="3" type="ORF">LSH36_867g00050</name>
</gene>
<dbReference type="EMBL" id="JAODUP010000867">
    <property type="protein sequence ID" value="KAK2143203.1"/>
    <property type="molecule type" value="Genomic_DNA"/>
</dbReference>
<evidence type="ECO:0000313" key="4">
    <source>
        <dbReference type="Proteomes" id="UP001208570"/>
    </source>
</evidence>
<dbReference type="Proteomes" id="UP001208570">
    <property type="component" value="Unassembled WGS sequence"/>
</dbReference>
<feature type="transmembrane region" description="Helical" evidence="2">
    <location>
        <begin position="131"/>
        <end position="152"/>
    </location>
</feature>
<dbReference type="Gene3D" id="3.40.50.1110">
    <property type="entry name" value="SGNH hydrolase"/>
    <property type="match status" value="1"/>
</dbReference>
<keyword evidence="2" id="KW-0812">Transmembrane</keyword>
<dbReference type="GO" id="GO:0005975">
    <property type="term" value="P:carbohydrate metabolic process"/>
    <property type="evidence" value="ECO:0007669"/>
    <property type="project" value="TreeGrafter"/>
</dbReference>
<proteinExistence type="predicted"/>
<keyword evidence="2" id="KW-1133">Transmembrane helix</keyword>
<dbReference type="SUPFAM" id="SSF52266">
    <property type="entry name" value="SGNH hydrolase"/>
    <property type="match status" value="1"/>
</dbReference>
<feature type="region of interest" description="Disordered" evidence="1">
    <location>
        <begin position="1"/>
        <end position="109"/>
    </location>
</feature>
<feature type="compositionally biased region" description="Basic and acidic residues" evidence="1">
    <location>
        <begin position="94"/>
        <end position="106"/>
    </location>
</feature>
<dbReference type="PANTHER" id="PTHR22901">
    <property type="entry name" value="SIALATE O-ACETYLESTERASE"/>
    <property type="match status" value="1"/>
</dbReference>
<protein>
    <submittedName>
        <fullName evidence="3">Uncharacterized protein</fullName>
    </submittedName>
</protein>
<dbReference type="GO" id="GO:0001681">
    <property type="term" value="F:sialate O-acetylesterase activity"/>
    <property type="evidence" value="ECO:0007669"/>
    <property type="project" value="InterPro"/>
</dbReference>
<dbReference type="InterPro" id="IPR036514">
    <property type="entry name" value="SGNH_hydro_sf"/>
</dbReference>
<feature type="compositionally biased region" description="Polar residues" evidence="1">
    <location>
        <begin position="13"/>
        <end position="23"/>
    </location>
</feature>
<evidence type="ECO:0000313" key="3">
    <source>
        <dbReference type="EMBL" id="KAK2143203.1"/>
    </source>
</evidence>
<dbReference type="InterPro" id="IPR039329">
    <property type="entry name" value="SIAE"/>
</dbReference>
<organism evidence="3 4">
    <name type="scientific">Paralvinella palmiformis</name>
    <dbReference type="NCBI Taxonomy" id="53620"/>
    <lineage>
        <taxon>Eukaryota</taxon>
        <taxon>Metazoa</taxon>
        <taxon>Spiralia</taxon>
        <taxon>Lophotrochozoa</taxon>
        <taxon>Annelida</taxon>
        <taxon>Polychaeta</taxon>
        <taxon>Sedentaria</taxon>
        <taxon>Canalipalpata</taxon>
        <taxon>Terebellida</taxon>
        <taxon>Terebelliformia</taxon>
        <taxon>Alvinellidae</taxon>
        <taxon>Paralvinella</taxon>
    </lineage>
</organism>